<evidence type="ECO:0000256" key="2">
    <source>
        <dbReference type="ARBA" id="ARBA00022448"/>
    </source>
</evidence>
<evidence type="ECO:0000256" key="5">
    <source>
        <dbReference type="ARBA" id="ARBA00022729"/>
    </source>
</evidence>
<evidence type="ECO:0000313" key="13">
    <source>
        <dbReference type="EMBL" id="SFV68903.1"/>
    </source>
</evidence>
<dbReference type="Pfam" id="PF00593">
    <property type="entry name" value="TonB_dep_Rec_b-barrel"/>
    <property type="match status" value="1"/>
</dbReference>
<evidence type="ECO:0000256" key="3">
    <source>
        <dbReference type="ARBA" id="ARBA00022496"/>
    </source>
</evidence>
<reference evidence="13" key="1">
    <citation type="submission" date="2016-10" db="EMBL/GenBank/DDBJ databases">
        <authorList>
            <person name="de Groot N.N."/>
        </authorList>
    </citation>
    <scope>NUCLEOTIDE SEQUENCE</scope>
</reference>
<keyword evidence="6" id="KW-0408">Iron</keyword>
<name>A0A1W1CT49_9ZZZZ</name>
<evidence type="ECO:0000256" key="9">
    <source>
        <dbReference type="ARBA" id="ARBA00023136"/>
    </source>
</evidence>
<organism evidence="13">
    <name type="scientific">hydrothermal vent metagenome</name>
    <dbReference type="NCBI Taxonomy" id="652676"/>
    <lineage>
        <taxon>unclassified sequences</taxon>
        <taxon>metagenomes</taxon>
        <taxon>ecological metagenomes</taxon>
    </lineage>
</organism>
<dbReference type="PROSITE" id="PS01156">
    <property type="entry name" value="TONB_DEPENDENT_REC_2"/>
    <property type="match status" value="1"/>
</dbReference>
<evidence type="ECO:0000259" key="11">
    <source>
        <dbReference type="Pfam" id="PF00593"/>
    </source>
</evidence>
<proteinExistence type="predicted"/>
<feature type="domain" description="TonB-dependent receptor plug" evidence="12">
    <location>
        <begin position="44"/>
        <end position="150"/>
    </location>
</feature>
<dbReference type="GO" id="GO:0006826">
    <property type="term" value="P:iron ion transport"/>
    <property type="evidence" value="ECO:0007669"/>
    <property type="project" value="UniProtKB-KW"/>
</dbReference>
<keyword evidence="4" id="KW-0812">Transmembrane</keyword>
<evidence type="ECO:0000256" key="4">
    <source>
        <dbReference type="ARBA" id="ARBA00022692"/>
    </source>
</evidence>
<keyword evidence="7" id="KW-0406">Ion transport</keyword>
<evidence type="ECO:0000256" key="1">
    <source>
        <dbReference type="ARBA" id="ARBA00004571"/>
    </source>
</evidence>
<dbReference type="InterPro" id="IPR036942">
    <property type="entry name" value="Beta-barrel_TonB_sf"/>
</dbReference>
<keyword evidence="2" id="KW-0813">Transport</keyword>
<evidence type="ECO:0000256" key="6">
    <source>
        <dbReference type="ARBA" id="ARBA00023004"/>
    </source>
</evidence>
<evidence type="ECO:0000259" key="12">
    <source>
        <dbReference type="Pfam" id="PF07715"/>
    </source>
</evidence>
<keyword evidence="8" id="KW-0798">TonB box</keyword>
<keyword evidence="9" id="KW-0472">Membrane</keyword>
<feature type="domain" description="TonB-dependent receptor-like beta-barrel" evidence="11">
    <location>
        <begin position="248"/>
        <end position="645"/>
    </location>
</feature>
<dbReference type="InterPro" id="IPR039426">
    <property type="entry name" value="TonB-dep_rcpt-like"/>
</dbReference>
<dbReference type="PANTHER" id="PTHR32552:SF81">
    <property type="entry name" value="TONB-DEPENDENT OUTER MEMBRANE RECEPTOR"/>
    <property type="match status" value="1"/>
</dbReference>
<keyword evidence="13" id="KW-0675">Receptor</keyword>
<comment type="subcellular location">
    <subcellularLocation>
        <location evidence="1">Cell outer membrane</location>
        <topology evidence="1">Multi-pass membrane protein</topology>
    </subcellularLocation>
</comment>
<dbReference type="AlphaFoldDB" id="A0A1W1CT49"/>
<keyword evidence="5" id="KW-0732">Signal</keyword>
<evidence type="ECO:0000256" key="7">
    <source>
        <dbReference type="ARBA" id="ARBA00023065"/>
    </source>
</evidence>
<dbReference type="Gene3D" id="2.40.170.20">
    <property type="entry name" value="TonB-dependent receptor, beta-barrel domain"/>
    <property type="match status" value="1"/>
</dbReference>
<dbReference type="InterPro" id="IPR000531">
    <property type="entry name" value="Beta-barrel_TonB"/>
</dbReference>
<dbReference type="GO" id="GO:0009279">
    <property type="term" value="C:cell outer membrane"/>
    <property type="evidence" value="ECO:0007669"/>
    <property type="project" value="UniProtKB-SubCell"/>
</dbReference>
<dbReference type="InterPro" id="IPR010917">
    <property type="entry name" value="TonB_rcpt_CS"/>
</dbReference>
<sequence>MIKSRFLILSLEATSVLFGTSVYADEVSLDPIVVGADFREQNLSQVSNSVTVIGEEQLYDKSTEPFIEVLTSAPNVNFTAGASRAKHIQIRGIGERSQFETPVNPSVGIIYDGIDFSQNPLGITLFDVKQIEVLRGPQGTTFGANGMAGVIVVESNEPTEEYTGHFEATIGNYNTKAVGAAVGGSIIDDRLLGRISVYKNSSDGYMKNSYLGRDDTNNIDELTVNGQLKWHVSDDHTIDLTVMHVDIDNGYDAFTLDNSWVSHSDMPGKDTLLSNAFALKSTYQVNSGMHLITSLSHSNSDSQYSYDEDWSYVGEFDDSLWPYSWFDQYLRNRKQTDFDMRMISDESGKLFNGTTAWTFGIYYKDYSEDLTRNHFMDDHWETFTHNYDTTNKAIYGQIDSELTDKLVFTLGLRTENWEVDYRDSNAFTENTDENLYGGKIGLSYRADETARYYVTLSRGYKPGGVNADNTIPAKDRTYQTETLWNLDVGVNSNYFDNKLVNRLNFFYGKRRDQQVKTYIEQSRSFSDYFDNAAKGTYYGLESELDYYPAETLHLYTKLGLLHAEFDAYTPEMTGRAPAQSPNYQYNIGFDYDFIENWRFKANVEGMGSYYFSNTHNQKSDAYTLLNSSIEYTNGNFSVILWGRNLADTEYDVRGFYFGNDPSKDYADTLYTQKGTPRTFGLTASYDF</sequence>
<dbReference type="SUPFAM" id="SSF56935">
    <property type="entry name" value="Porins"/>
    <property type="match status" value="1"/>
</dbReference>
<evidence type="ECO:0000256" key="8">
    <source>
        <dbReference type="ARBA" id="ARBA00023077"/>
    </source>
</evidence>
<gene>
    <name evidence="13" type="ORF">MNB_SV-10-1548</name>
</gene>
<keyword evidence="10" id="KW-0998">Cell outer membrane</keyword>
<accession>A0A1W1CT49</accession>
<evidence type="ECO:0000256" key="10">
    <source>
        <dbReference type="ARBA" id="ARBA00023237"/>
    </source>
</evidence>
<dbReference type="PROSITE" id="PS52016">
    <property type="entry name" value="TONB_DEPENDENT_REC_3"/>
    <property type="match status" value="1"/>
</dbReference>
<dbReference type="PANTHER" id="PTHR32552">
    <property type="entry name" value="FERRICHROME IRON RECEPTOR-RELATED"/>
    <property type="match status" value="1"/>
</dbReference>
<dbReference type="InterPro" id="IPR012910">
    <property type="entry name" value="Plug_dom"/>
</dbReference>
<protein>
    <submittedName>
        <fullName evidence="13">TonB-dependent receptor</fullName>
    </submittedName>
</protein>
<dbReference type="EMBL" id="FPHL01000055">
    <property type="protein sequence ID" value="SFV68903.1"/>
    <property type="molecule type" value="Genomic_DNA"/>
</dbReference>
<dbReference type="Pfam" id="PF07715">
    <property type="entry name" value="Plug"/>
    <property type="match status" value="1"/>
</dbReference>
<keyword evidence="3" id="KW-0410">Iron transport</keyword>